<dbReference type="SMART" id="SM01360">
    <property type="entry name" value="A2M"/>
    <property type="match status" value="1"/>
</dbReference>
<evidence type="ECO:0000256" key="16">
    <source>
        <dbReference type="ARBA" id="ARBA00023180"/>
    </source>
</evidence>
<keyword evidence="16" id="KW-0325">Glycoprotein</keyword>
<dbReference type="EMBL" id="JAHHUM010001310">
    <property type="protein sequence ID" value="KAK5612785.1"/>
    <property type="molecule type" value="Genomic_DNA"/>
</dbReference>
<keyword evidence="14" id="KW-0175">Coiled coil</keyword>
<dbReference type="Gene3D" id="2.60.120.1540">
    <property type="match status" value="1"/>
</dbReference>
<keyword evidence="7" id="KW-0132">Cell division</keyword>
<comment type="subcellular location">
    <subcellularLocation>
        <location evidence="2">Cell junction</location>
        <location evidence="2">Gap junction</location>
    </subcellularLocation>
    <subcellularLocation>
        <location evidence="1">Cytoplasm</location>
        <location evidence="1">Cytoskeleton</location>
        <location evidence="1">Spindle</location>
    </subcellularLocation>
</comment>
<evidence type="ECO:0000313" key="24">
    <source>
        <dbReference type="EMBL" id="KAK5612785.1"/>
    </source>
</evidence>
<keyword evidence="11" id="KW-0722">Serine protease inhibitor</keyword>
<dbReference type="Pfam" id="PF00307">
    <property type="entry name" value="CH"/>
    <property type="match status" value="1"/>
</dbReference>
<dbReference type="Gene3D" id="2.60.40.10">
    <property type="entry name" value="Immunoglobulins"/>
    <property type="match status" value="2"/>
</dbReference>
<feature type="compositionally biased region" description="Acidic residues" evidence="22">
    <location>
        <begin position="180"/>
        <end position="189"/>
    </location>
</feature>
<keyword evidence="25" id="KW-1185">Reference proteome</keyword>
<comment type="function">
    <text evidence="19">Involved in cytokinesis and spindle organization. May play a role in actin cytoskeleton organization and microtubule stabilization and hence required for proper cell adhesion and migration.</text>
</comment>
<dbReference type="SMART" id="SM00033">
    <property type="entry name" value="CH"/>
    <property type="match status" value="1"/>
</dbReference>
<evidence type="ECO:0000256" key="21">
    <source>
        <dbReference type="ARBA" id="ARBA00080480"/>
    </source>
</evidence>
<evidence type="ECO:0000256" key="12">
    <source>
        <dbReference type="ARBA" id="ARBA00022949"/>
    </source>
</evidence>
<dbReference type="InterPro" id="IPR036595">
    <property type="entry name" value="A-macroglobulin_rcpt-bd_sf"/>
</dbReference>
<evidence type="ECO:0000256" key="9">
    <source>
        <dbReference type="ARBA" id="ARBA00022729"/>
    </source>
</evidence>
<evidence type="ECO:0000313" key="25">
    <source>
        <dbReference type="Proteomes" id="UP001311232"/>
    </source>
</evidence>
<dbReference type="InterPro" id="IPR050473">
    <property type="entry name" value="A2M/Complement_sys"/>
</dbReference>
<feature type="compositionally biased region" description="Polar residues" evidence="22">
    <location>
        <begin position="219"/>
        <end position="235"/>
    </location>
</feature>
<dbReference type="Pfam" id="PF17791">
    <property type="entry name" value="MG3"/>
    <property type="match status" value="1"/>
</dbReference>
<feature type="compositionally biased region" description="Basic and acidic residues" evidence="22">
    <location>
        <begin position="190"/>
        <end position="202"/>
    </location>
</feature>
<feature type="region of interest" description="Disordered" evidence="22">
    <location>
        <begin position="99"/>
        <end position="135"/>
    </location>
</feature>
<dbReference type="FunFam" id="1.10.418.10:FF:000020">
    <property type="entry name" value="Cytospin-A isoform 1"/>
    <property type="match status" value="1"/>
</dbReference>
<keyword evidence="10" id="KW-0303">Gap junction</keyword>
<dbReference type="SMART" id="SM01359">
    <property type="entry name" value="A2M_N_2"/>
    <property type="match status" value="1"/>
</dbReference>
<dbReference type="FunFam" id="1.50.10.20:FF:000001">
    <property type="entry name" value="CD109 isoform 1"/>
    <property type="match status" value="1"/>
</dbReference>
<dbReference type="InterPro" id="IPR041813">
    <property type="entry name" value="A2M_TED"/>
</dbReference>
<dbReference type="Proteomes" id="UP001311232">
    <property type="component" value="Unassembled WGS sequence"/>
</dbReference>
<dbReference type="CDD" id="cd21199">
    <property type="entry name" value="CH_CYTS"/>
    <property type="match status" value="1"/>
</dbReference>
<dbReference type="InterPro" id="IPR009048">
    <property type="entry name" value="A-macroglobulin_rcpt-bd"/>
</dbReference>
<dbReference type="SMART" id="SM01361">
    <property type="entry name" value="A2M_recep"/>
    <property type="match status" value="1"/>
</dbReference>
<dbReference type="InterPro" id="IPR041555">
    <property type="entry name" value="MG3"/>
</dbReference>
<evidence type="ECO:0000256" key="8">
    <source>
        <dbReference type="ARBA" id="ARBA00022690"/>
    </source>
</evidence>
<dbReference type="GO" id="GO:0005615">
    <property type="term" value="C:extracellular space"/>
    <property type="evidence" value="ECO:0007669"/>
    <property type="project" value="InterPro"/>
</dbReference>
<dbReference type="InterPro" id="IPR001599">
    <property type="entry name" value="Macroglobln_a2"/>
</dbReference>
<evidence type="ECO:0000256" key="13">
    <source>
        <dbReference type="ARBA" id="ARBA00022966"/>
    </source>
</evidence>
<dbReference type="GO" id="GO:0004867">
    <property type="term" value="F:serine-type endopeptidase inhibitor activity"/>
    <property type="evidence" value="ECO:0007669"/>
    <property type="project" value="UniProtKB-KW"/>
</dbReference>
<dbReference type="PROSITE" id="PS50021">
    <property type="entry name" value="CH"/>
    <property type="match status" value="1"/>
</dbReference>
<comment type="similarity">
    <text evidence="4">Belongs to the protease inhibitor I39 (alpha-2-macroglobulin) family.</text>
</comment>
<dbReference type="Gene3D" id="1.10.418.10">
    <property type="entry name" value="Calponin-like domain"/>
    <property type="match status" value="1"/>
</dbReference>
<evidence type="ECO:0000256" key="4">
    <source>
        <dbReference type="ARBA" id="ARBA00010952"/>
    </source>
</evidence>
<dbReference type="Pfam" id="PF07677">
    <property type="entry name" value="A2M_recep"/>
    <property type="match status" value="1"/>
</dbReference>
<evidence type="ECO:0000256" key="14">
    <source>
        <dbReference type="ARBA" id="ARBA00023054"/>
    </source>
</evidence>
<evidence type="ECO:0000256" key="11">
    <source>
        <dbReference type="ARBA" id="ARBA00022900"/>
    </source>
</evidence>
<evidence type="ECO:0000256" key="15">
    <source>
        <dbReference type="ARBA" id="ARBA00023157"/>
    </source>
</evidence>
<keyword evidence="9" id="KW-0732">Signal</keyword>
<evidence type="ECO:0000256" key="5">
    <source>
        <dbReference type="ARBA" id="ARBA00011235"/>
    </source>
</evidence>
<dbReference type="InterPro" id="IPR008930">
    <property type="entry name" value="Terpenoid_cyclase/PrenylTrfase"/>
</dbReference>
<dbReference type="Pfam" id="PF07703">
    <property type="entry name" value="A2M_BRD"/>
    <property type="match status" value="1"/>
</dbReference>
<keyword evidence="13" id="KW-0882">Thioester bond</keyword>
<evidence type="ECO:0000256" key="19">
    <source>
        <dbReference type="ARBA" id="ARBA00025131"/>
    </source>
</evidence>
<comment type="similarity">
    <text evidence="3">Belongs to the cytospin-A family.</text>
</comment>
<keyword evidence="17" id="KW-0206">Cytoskeleton</keyword>
<dbReference type="GO" id="GO:0005819">
    <property type="term" value="C:spindle"/>
    <property type="evidence" value="ECO:0007669"/>
    <property type="project" value="UniProtKB-SubCell"/>
</dbReference>
<evidence type="ECO:0000256" key="7">
    <source>
        <dbReference type="ARBA" id="ARBA00022618"/>
    </source>
</evidence>
<evidence type="ECO:0000256" key="17">
    <source>
        <dbReference type="ARBA" id="ARBA00023212"/>
    </source>
</evidence>
<reference evidence="24 25" key="1">
    <citation type="submission" date="2021-06" db="EMBL/GenBank/DDBJ databases">
        <authorList>
            <person name="Palmer J.M."/>
        </authorList>
    </citation>
    <scope>NUCLEOTIDE SEQUENCE [LARGE SCALE GENOMIC DNA]</scope>
    <source>
        <strain evidence="24 25">MEX-2019</strain>
        <tissue evidence="24">Muscle</tissue>
    </source>
</reference>
<comment type="caution">
    <text evidence="24">The sequence shown here is derived from an EMBL/GenBank/DDBJ whole genome shotgun (WGS) entry which is preliminary data.</text>
</comment>
<evidence type="ECO:0000256" key="20">
    <source>
        <dbReference type="ARBA" id="ARBA00033100"/>
    </source>
</evidence>
<dbReference type="InterPro" id="IPR011626">
    <property type="entry name" value="Alpha-macroglobulin_TED"/>
</dbReference>
<evidence type="ECO:0000256" key="18">
    <source>
        <dbReference type="ARBA" id="ARBA00023306"/>
    </source>
</evidence>
<keyword evidence="15" id="KW-1015">Disulfide bond</keyword>
<dbReference type="Gene3D" id="6.20.50.160">
    <property type="match status" value="1"/>
</dbReference>
<dbReference type="InterPro" id="IPR013783">
    <property type="entry name" value="Ig-like_fold"/>
</dbReference>
<evidence type="ECO:0000256" key="1">
    <source>
        <dbReference type="ARBA" id="ARBA00004186"/>
    </source>
</evidence>
<keyword evidence="17" id="KW-0963">Cytoplasm</keyword>
<dbReference type="SUPFAM" id="SSF47576">
    <property type="entry name" value="Calponin-homology domain, CH-domain"/>
    <property type="match status" value="1"/>
</dbReference>
<dbReference type="Pfam" id="PF00207">
    <property type="entry name" value="A2M"/>
    <property type="match status" value="1"/>
</dbReference>
<organism evidence="24 25">
    <name type="scientific">Crenichthys baileyi</name>
    <name type="common">White River springfish</name>
    <dbReference type="NCBI Taxonomy" id="28760"/>
    <lineage>
        <taxon>Eukaryota</taxon>
        <taxon>Metazoa</taxon>
        <taxon>Chordata</taxon>
        <taxon>Craniata</taxon>
        <taxon>Vertebrata</taxon>
        <taxon>Euteleostomi</taxon>
        <taxon>Actinopterygii</taxon>
        <taxon>Neopterygii</taxon>
        <taxon>Teleostei</taxon>
        <taxon>Neoteleostei</taxon>
        <taxon>Acanthomorphata</taxon>
        <taxon>Ovalentaria</taxon>
        <taxon>Atherinomorphae</taxon>
        <taxon>Cyprinodontiformes</taxon>
        <taxon>Goodeidae</taxon>
        <taxon>Crenichthys</taxon>
    </lineage>
</organism>
<evidence type="ECO:0000256" key="22">
    <source>
        <dbReference type="SAM" id="MobiDB-lite"/>
    </source>
</evidence>
<dbReference type="GO" id="GO:0051301">
    <property type="term" value="P:cell division"/>
    <property type="evidence" value="ECO:0007669"/>
    <property type="project" value="UniProtKB-KW"/>
</dbReference>
<gene>
    <name evidence="24" type="ORF">CRENBAI_007254</name>
</gene>
<dbReference type="CDD" id="cd02897">
    <property type="entry name" value="A2M_2"/>
    <property type="match status" value="1"/>
</dbReference>
<evidence type="ECO:0000256" key="3">
    <source>
        <dbReference type="ARBA" id="ARBA00009452"/>
    </source>
</evidence>
<dbReference type="SMART" id="SM01419">
    <property type="entry name" value="Thiol-ester_cl"/>
    <property type="match status" value="1"/>
</dbReference>
<comment type="subunit">
    <text evidence="5">May interact with both microtubules and actin cytoskeleton.</text>
</comment>
<feature type="region of interest" description="Disordered" evidence="22">
    <location>
        <begin position="177"/>
        <end position="240"/>
    </location>
</feature>
<dbReference type="SUPFAM" id="SSF49410">
    <property type="entry name" value="Alpha-macroglobulin receptor domain"/>
    <property type="match status" value="1"/>
</dbReference>
<evidence type="ECO:0000256" key="2">
    <source>
        <dbReference type="ARBA" id="ARBA00004610"/>
    </source>
</evidence>
<dbReference type="InterPro" id="IPR001715">
    <property type="entry name" value="CH_dom"/>
</dbReference>
<dbReference type="Gene3D" id="2.60.40.690">
    <property type="entry name" value="Alpha-macroglobulin, receptor-binding domain"/>
    <property type="match status" value="1"/>
</dbReference>
<dbReference type="InterPro" id="IPR011625">
    <property type="entry name" value="A2M_N_BRD"/>
</dbReference>
<dbReference type="InterPro" id="IPR047565">
    <property type="entry name" value="Alpha-macroglob_thiol-ester_cl"/>
</dbReference>
<dbReference type="Gene3D" id="2.60.40.1930">
    <property type="match status" value="3"/>
</dbReference>
<keyword evidence="18" id="KW-0131">Cell cycle</keyword>
<dbReference type="InterPro" id="IPR019742">
    <property type="entry name" value="MacrogloblnA2_CS"/>
</dbReference>
<feature type="domain" description="Calponin-homology (CH)" evidence="23">
    <location>
        <begin position="291"/>
        <end position="396"/>
    </location>
</feature>
<keyword evidence="12" id="KW-0965">Cell junction</keyword>
<dbReference type="InterPro" id="IPR036872">
    <property type="entry name" value="CH_dom_sf"/>
</dbReference>
<feature type="compositionally biased region" description="Basic and acidic residues" evidence="22">
    <location>
        <begin position="101"/>
        <end position="115"/>
    </location>
</feature>
<protein>
    <recommendedName>
        <fullName evidence="6">Cytospin-A</fullName>
    </recommendedName>
    <alternativeName>
        <fullName evidence="21">SPECC1-like protein</fullName>
    </alternativeName>
    <alternativeName>
        <fullName evidence="20">Sperm antigen with calponin homology and coiled-coil domains 1-like</fullName>
    </alternativeName>
</protein>
<sequence>MWTQLSSTEKAIPSPPLFLAKLTERGEWLQFQADFQVAVSVADRLKAEAEEELTVLRTAHKEIEMELAAAQHRQKEAEIQLVTLQGELKETRQKLANLTEAQDKSEVHAREELKRSNGKSINSESKEGTNRGRVRGLYRLGGEKVESKSQNQVIKNIIVDNSIIDCKGVARHSLRNVTNEDQDGADDQSSESRRVITSERSRSLSRLPTSSDTAAIRNRASQTNFASTLGSTKRNLGQLRGRNGLDWQHSKLSNDAGKHEESLNKYNSALTELPPTKSQDGFNLLLRRHGGSKRNSLLRWCQSRTQGYKNIDITNFSSSWADGLAFCAVYHTYLPSHIPYSSLSPENKQENLSLAFKTGETLGISPSLTADEMLRAGGPDWQRVLSYVESIYRHFEIPTLFLISGPEVLHAGSPTSIAVTVFADFPGNLTAEVEHGNTKVAQTGIFQGGVTSVFMLPPFPGSLSQNSLLNLTVRGYRENRLLFTNTTTLTFNPWTVSSFIQIDRSSYTRGDTVKVRVVSFQLDNKPYKGRDPSGKPVDSWNSTGNLGIVLKEFRLPQLSRLGQWVITTTVNGVTNKKSFIVEHQDGGAPPFDVMVKTSSQVLLGDDISGSVRALYSHGQPVHGTMDVTLKAFINNRTSPPLRTQTKQIYGSAQFFFSRDQLQSLYSSSATSNNSHILHFAAQVNDSTTGLTVNKTVEVHVLPNKFQLTFLNFPSTLKPSLNFTANLRIVRYDRQSLSSLDLKHFAVVQVTQRSSLMNSTTMSLTLPVPKNGNVLIQFQLQAQLEMLFIEARFQSNEETLRMYTNYSSPTGSYIQIIPVNTLPTQVSSKGQVVAARTESFSSSVALTPELSWYPEACVTVYYMHPDGEIITDTIYISIQQYNNVTLHWGSERAQPGEQVSLTVAASESMFQVLIAVTAMQNDALQSDLDRVEQKCNLRMMTNARFYMKNQADGLKNGAVAVVMSENLGLSFTPVAQKLTISKDFSLSLVAPPLLVRGEEIVLEVNVINHLEQDTEVIVLVAQSEAFEFVFMNRRGASVVNAQKLTLGSHASASALFPIRALAVGEMEISVDAVSAEASDGFVGKIWVKPEGVEQIFSHTLFLEVPLERQDFSRSLSFSFPPNLVPGSQRAHIALVGDFLALSIENLDSLVQFPTGCGEQNMIHFAPSVYVLQYLEKSAQDDAEIRSKAQSYLMQGYEKQLSYQRDDGSFSAFGKSDISGSTWLTAFVLRCFLKAQPYMLIDQTVLTKATAWLLKHQGSQGEFTEVGKLIHTEMQGGTDDSSVALTAYVLLAFLEDKAYSEMYAENVSLALRYLESKVSSGVVSNYSLCLVAYALALGSSPLLDSVISELSRRADYRDGVMMWTISRDPRSNNQHQRSAQIEMASYVLLALFMRGNFIEGITLMKWLSTQRNYLGGFGTTQDTVVALQALAYYAAFSGANAINLKFNISTPVSSSALLFHINSTNYRVYQSREINADKDLPLNIYMEGKGFAIFQLNVFYNVKTTPDVAPVTDEDAFRLDVNLTDSDSNHILLSICTRLKDTQAIAHTGMAILEVGILSGFGLLPGAEIQADFIRKVDREPQRVSLYLDSVTKAEACVRLPFVRNYNVAHVQDAVLQVYDYYEPTRKTTRMYNSDSVHKRDSCSFCGKNCDSCRPGITIAVRSRSTSATSCSLTSLFLGAIVFLVSV</sequence>
<dbReference type="PANTHER" id="PTHR11412:SF136">
    <property type="entry name" value="CD109 ANTIGEN"/>
    <property type="match status" value="1"/>
</dbReference>
<name>A0AAV9RV14_9TELE</name>
<dbReference type="GO" id="GO:0005921">
    <property type="term" value="C:gap junction"/>
    <property type="evidence" value="ECO:0007669"/>
    <property type="project" value="UniProtKB-SubCell"/>
</dbReference>
<evidence type="ECO:0000256" key="6">
    <source>
        <dbReference type="ARBA" id="ARBA00015657"/>
    </source>
</evidence>
<dbReference type="SUPFAM" id="SSF48239">
    <property type="entry name" value="Terpenoid cyclases/Protein prenyltransferases"/>
    <property type="match status" value="1"/>
</dbReference>
<dbReference type="Gene3D" id="2.60.40.1940">
    <property type="match status" value="1"/>
</dbReference>
<accession>A0AAV9RV14</accession>
<proteinExistence type="inferred from homology"/>
<dbReference type="Gene3D" id="1.50.10.20">
    <property type="match status" value="1"/>
</dbReference>
<dbReference type="PROSITE" id="PS00477">
    <property type="entry name" value="ALPHA_2_MACROGLOBULIN"/>
    <property type="match status" value="1"/>
</dbReference>
<dbReference type="Pfam" id="PF07678">
    <property type="entry name" value="TED_complement"/>
    <property type="match status" value="1"/>
</dbReference>
<dbReference type="PANTHER" id="PTHR11412">
    <property type="entry name" value="MACROGLOBULIN / COMPLEMENT"/>
    <property type="match status" value="1"/>
</dbReference>
<evidence type="ECO:0000259" key="23">
    <source>
        <dbReference type="PROSITE" id="PS50021"/>
    </source>
</evidence>
<evidence type="ECO:0000256" key="10">
    <source>
        <dbReference type="ARBA" id="ARBA00022868"/>
    </source>
</evidence>
<keyword evidence="8" id="KW-0646">Protease inhibitor</keyword>